<evidence type="ECO:0000313" key="4">
    <source>
        <dbReference type="Proteomes" id="UP000183417"/>
    </source>
</evidence>
<dbReference type="PIRSF" id="PIRSF017082">
    <property type="entry name" value="YflP"/>
    <property type="match status" value="1"/>
</dbReference>
<evidence type="ECO:0000313" key="3">
    <source>
        <dbReference type="EMBL" id="SDY91168.1"/>
    </source>
</evidence>
<dbReference type="Pfam" id="PF03401">
    <property type="entry name" value="TctC"/>
    <property type="match status" value="1"/>
</dbReference>
<feature type="signal peptide" evidence="2">
    <location>
        <begin position="1"/>
        <end position="39"/>
    </location>
</feature>
<dbReference type="Proteomes" id="UP000183417">
    <property type="component" value="Unassembled WGS sequence"/>
</dbReference>
<dbReference type="AlphaFoldDB" id="A0A1H3NQU4"/>
<dbReference type="PANTHER" id="PTHR42928:SF5">
    <property type="entry name" value="BLR1237 PROTEIN"/>
    <property type="match status" value="1"/>
</dbReference>
<proteinExistence type="inferred from homology"/>
<dbReference type="SUPFAM" id="SSF53850">
    <property type="entry name" value="Periplasmic binding protein-like II"/>
    <property type="match status" value="1"/>
</dbReference>
<keyword evidence="2" id="KW-0732">Signal</keyword>
<protein>
    <submittedName>
        <fullName evidence="3">Tripartite-type tricarboxylate transporter, receptor component TctC</fullName>
    </submittedName>
</protein>
<dbReference type="RefSeq" id="WP_074922189.1">
    <property type="nucleotide sequence ID" value="NZ_CP141274.1"/>
</dbReference>
<dbReference type="InterPro" id="IPR042100">
    <property type="entry name" value="Bug_dom1"/>
</dbReference>
<accession>A0A1H3NQU4</accession>
<organism evidence="3 4">
    <name type="scientific">Delftia lacustris</name>
    <dbReference type="NCBI Taxonomy" id="558537"/>
    <lineage>
        <taxon>Bacteria</taxon>
        <taxon>Pseudomonadati</taxon>
        <taxon>Pseudomonadota</taxon>
        <taxon>Betaproteobacteria</taxon>
        <taxon>Burkholderiales</taxon>
        <taxon>Comamonadaceae</taxon>
        <taxon>Delftia</taxon>
    </lineage>
</organism>
<dbReference type="Gene3D" id="3.40.190.10">
    <property type="entry name" value="Periplasmic binding protein-like II"/>
    <property type="match status" value="1"/>
</dbReference>
<dbReference type="PROSITE" id="PS51318">
    <property type="entry name" value="TAT"/>
    <property type="match status" value="1"/>
</dbReference>
<dbReference type="GeneID" id="94692365"/>
<evidence type="ECO:0000256" key="2">
    <source>
        <dbReference type="SAM" id="SignalP"/>
    </source>
</evidence>
<dbReference type="EMBL" id="FNPE01000009">
    <property type="protein sequence ID" value="SDY91168.1"/>
    <property type="molecule type" value="Genomic_DNA"/>
</dbReference>
<name>A0A1H3NQU4_9BURK</name>
<dbReference type="PANTHER" id="PTHR42928">
    <property type="entry name" value="TRICARBOXYLATE-BINDING PROTEIN"/>
    <property type="match status" value="1"/>
</dbReference>
<dbReference type="CDD" id="cd07012">
    <property type="entry name" value="PBP2_Bug_TTT"/>
    <property type="match status" value="1"/>
</dbReference>
<gene>
    <name evidence="3" type="ORF">SAMN05421547_10992</name>
</gene>
<feature type="chain" id="PRO_5010314669" evidence="2">
    <location>
        <begin position="40"/>
        <end position="345"/>
    </location>
</feature>
<sequence length="345" mass="36962">MKASPSSRLGTAPSRRKALAGAALLLASIAPLHCAWAQAGSSSAASFPTRPVTVITAFAVGSGPDAVLRIVGEKLAARWKQGVTVDNRPGGGGFVAIEAARRAKPDGYTLLQLDSEHVSALPYLYKQRNFHPLQHFDPVAPLFLTPFFVAVPTNSPWKSMGDLIKAAKSEPGKVSYGSWGVGSPGHLGGEWLDFLTGSKMTHVPYREVSQLYTSVANGDPAWSFASLPSSQGIYKSGKIRYLAVAAPQRIAQMPDVPTVAESGGPADLIVNSFVSLLAPKGVDATLRDKIHADVVAVLQDPQVREKFATFAFQPITWEVPEMEKFARTKADQYKLLIQKANISLD</sequence>
<reference evidence="3 4" key="1">
    <citation type="submission" date="2016-10" db="EMBL/GenBank/DDBJ databases">
        <authorList>
            <person name="de Groot N.N."/>
        </authorList>
    </citation>
    <scope>NUCLEOTIDE SEQUENCE [LARGE SCALE GENOMIC DNA]</scope>
    <source>
        <strain evidence="3 4">LMG 24775</strain>
    </source>
</reference>
<dbReference type="InterPro" id="IPR006311">
    <property type="entry name" value="TAT_signal"/>
</dbReference>
<comment type="similarity">
    <text evidence="1">Belongs to the UPF0065 (bug) family.</text>
</comment>
<dbReference type="Gene3D" id="3.40.190.150">
    <property type="entry name" value="Bordetella uptake gene, domain 1"/>
    <property type="match status" value="1"/>
</dbReference>
<dbReference type="InterPro" id="IPR005064">
    <property type="entry name" value="BUG"/>
</dbReference>
<keyword evidence="3" id="KW-0675">Receptor</keyword>
<evidence type="ECO:0000256" key="1">
    <source>
        <dbReference type="ARBA" id="ARBA00006987"/>
    </source>
</evidence>